<keyword evidence="3" id="KW-1185">Reference proteome</keyword>
<organism evidence="2 3">
    <name type="scientific">Desulfarculus baarsii (strain ATCC 33931 / DSM 2075 / LMG 7858 / VKM B-1802 / 2st14)</name>
    <dbReference type="NCBI Taxonomy" id="644282"/>
    <lineage>
        <taxon>Bacteria</taxon>
        <taxon>Pseudomonadati</taxon>
        <taxon>Thermodesulfobacteriota</taxon>
        <taxon>Desulfarculia</taxon>
        <taxon>Desulfarculales</taxon>
        <taxon>Desulfarculaceae</taxon>
        <taxon>Desulfarculus</taxon>
    </lineage>
</organism>
<evidence type="ECO:0000313" key="3">
    <source>
        <dbReference type="Proteomes" id="UP000009047"/>
    </source>
</evidence>
<keyword evidence="2" id="KW-0378">Hydrolase</keyword>
<dbReference type="EMBL" id="CP002085">
    <property type="protein sequence ID" value="ADK83987.1"/>
    <property type="molecule type" value="Genomic_DNA"/>
</dbReference>
<evidence type="ECO:0000313" key="2">
    <source>
        <dbReference type="EMBL" id="ADK83987.1"/>
    </source>
</evidence>
<dbReference type="eggNOG" id="COG1988">
    <property type="taxonomic scope" value="Bacteria"/>
</dbReference>
<proteinExistence type="predicted"/>
<dbReference type="STRING" id="644282.Deba_0615"/>
<accession>E1QEK1</accession>
<feature type="transmembrane region" description="Helical" evidence="1">
    <location>
        <begin position="152"/>
        <end position="170"/>
    </location>
</feature>
<dbReference type="Pfam" id="PF04307">
    <property type="entry name" value="YdjM"/>
    <property type="match status" value="1"/>
</dbReference>
<keyword evidence="1" id="KW-0812">Transmembrane</keyword>
<feature type="transmembrane region" description="Helical" evidence="1">
    <location>
        <begin position="85"/>
        <end position="103"/>
    </location>
</feature>
<reference evidence="2 3" key="1">
    <citation type="journal article" date="2010" name="Stand. Genomic Sci.">
        <title>Complete genome sequence of Desulfarculus baarsii type strain (2st14).</title>
        <authorList>
            <person name="Sun H."/>
            <person name="Spring S."/>
            <person name="Lapidus A."/>
            <person name="Davenport K."/>
            <person name="Del Rio T.G."/>
            <person name="Tice H."/>
            <person name="Nolan M."/>
            <person name="Copeland A."/>
            <person name="Cheng J.F."/>
            <person name="Lucas S."/>
            <person name="Tapia R."/>
            <person name="Goodwin L."/>
            <person name="Pitluck S."/>
            <person name="Ivanova N."/>
            <person name="Pagani I."/>
            <person name="Mavromatis K."/>
            <person name="Ovchinnikova G."/>
            <person name="Pati A."/>
            <person name="Chen A."/>
            <person name="Palaniappan K."/>
            <person name="Hauser L."/>
            <person name="Chang Y.J."/>
            <person name="Jeffries C.D."/>
            <person name="Detter J.C."/>
            <person name="Han C."/>
            <person name="Rohde M."/>
            <person name="Brambilla E."/>
            <person name="Goker M."/>
            <person name="Woyke T."/>
            <person name="Bristow J."/>
            <person name="Eisen J.A."/>
            <person name="Markowitz V."/>
            <person name="Hugenholtz P."/>
            <person name="Kyrpides N.C."/>
            <person name="Klenk H.P."/>
            <person name="Land M."/>
        </authorList>
    </citation>
    <scope>NUCLEOTIDE SEQUENCE [LARGE SCALE GENOMIC DNA]</scope>
    <source>
        <strain evidence="3">ATCC 33931 / DSM 2075 / LMG 7858 / VKM B-1802 / 2st14</strain>
    </source>
</reference>
<dbReference type="AlphaFoldDB" id="E1QEK1"/>
<dbReference type="KEGG" id="dbr:Deba_0615"/>
<name>E1QEK1_DESB2</name>
<gene>
    <name evidence="2" type="ordered locus">Deba_0615</name>
</gene>
<dbReference type="GO" id="GO:0016787">
    <property type="term" value="F:hydrolase activity"/>
    <property type="evidence" value="ECO:0007669"/>
    <property type="project" value="UniProtKB-KW"/>
</dbReference>
<dbReference type="Proteomes" id="UP000009047">
    <property type="component" value="Chromosome"/>
</dbReference>
<protein>
    <submittedName>
        <fullName evidence="2">Membrane-bound metal-dependent hydrolase</fullName>
    </submittedName>
</protein>
<feature type="transmembrane region" description="Helical" evidence="1">
    <location>
        <begin position="56"/>
        <end position="78"/>
    </location>
</feature>
<evidence type="ECO:0000256" key="1">
    <source>
        <dbReference type="SAM" id="Phobius"/>
    </source>
</evidence>
<dbReference type="InterPro" id="IPR007404">
    <property type="entry name" value="YdjM-like"/>
</dbReference>
<keyword evidence="1" id="KW-0472">Membrane</keyword>
<dbReference type="HOGENOM" id="CLU_1494741_0_0_7"/>
<keyword evidence="1" id="KW-1133">Transmembrane helix</keyword>
<dbReference type="OrthoDB" id="9781927at2"/>
<dbReference type="RefSeq" id="WP_013257442.1">
    <property type="nucleotide sequence ID" value="NC_014365.1"/>
</dbReference>
<sequence length="184" mass="19976">MATPLGHALAGVALGSLATGRHDLIGPRADLALFAALAVLPDLDFIPGLLSGDMAAWHHGASHSLGAALLCALAMALIGRRRGGAAIWWAWAGFMVWASHVLVDYLTLDTLPPHGVPLFWPFSAEYFRTDNWVFLDVKRGLSMAVFWHDIKAAVWETLILAPLAAWGAWFRLRRAAIAQMETEA</sequence>